<dbReference type="AlphaFoldDB" id="A0A9P7AAQ0"/>
<sequence length="211" mass="23872">NVLLFGETGVGKSAIINLIMGCDVAQTSPDAAPCTLQHTPHEVNLADRQFKLWEVSSIDSMGFFRALFTKWRLKKSFKKLYKDDGVYLLLYCLRGSRAQRALIKDYKFFTDIVGSTATVASRVPVAAVVTCLEDYPKDMDVWWTKNKDNLERLGMRFSAHACITSLPDDPTYSLAMRARRQRSEQVIRRLIYGSYRTGTETPRSSSPASTR</sequence>
<evidence type="ECO:0000313" key="3">
    <source>
        <dbReference type="Proteomes" id="UP000719766"/>
    </source>
</evidence>
<dbReference type="EMBL" id="JABBWE010000108">
    <property type="protein sequence ID" value="KAG1785559.1"/>
    <property type="molecule type" value="Genomic_DNA"/>
</dbReference>
<evidence type="ECO:0000259" key="1">
    <source>
        <dbReference type="Pfam" id="PF01926"/>
    </source>
</evidence>
<keyword evidence="3" id="KW-1185">Reference proteome</keyword>
<name>A0A9P7AAQ0_9AGAM</name>
<dbReference type="GO" id="GO:0005525">
    <property type="term" value="F:GTP binding"/>
    <property type="evidence" value="ECO:0007669"/>
    <property type="project" value="InterPro"/>
</dbReference>
<dbReference type="PROSITE" id="PS00675">
    <property type="entry name" value="SIGMA54_INTERACT_1"/>
    <property type="match status" value="1"/>
</dbReference>
<dbReference type="Proteomes" id="UP000719766">
    <property type="component" value="Unassembled WGS sequence"/>
</dbReference>
<reference evidence="2" key="1">
    <citation type="journal article" date="2020" name="New Phytol.">
        <title>Comparative genomics reveals dynamic genome evolution in host specialist ectomycorrhizal fungi.</title>
        <authorList>
            <person name="Lofgren L.A."/>
            <person name="Nguyen N.H."/>
            <person name="Vilgalys R."/>
            <person name="Ruytinx J."/>
            <person name="Liao H.L."/>
            <person name="Branco S."/>
            <person name="Kuo A."/>
            <person name="LaButti K."/>
            <person name="Lipzen A."/>
            <person name="Andreopoulos W."/>
            <person name="Pangilinan J."/>
            <person name="Riley R."/>
            <person name="Hundley H."/>
            <person name="Na H."/>
            <person name="Barry K."/>
            <person name="Grigoriev I.V."/>
            <person name="Stajich J.E."/>
            <person name="Kennedy P.G."/>
        </authorList>
    </citation>
    <scope>NUCLEOTIDE SEQUENCE</scope>
    <source>
        <strain evidence="2">S12</strain>
    </source>
</reference>
<dbReference type="OrthoDB" id="8954335at2759"/>
<organism evidence="2 3">
    <name type="scientific">Suillus plorans</name>
    <dbReference type="NCBI Taxonomy" id="116603"/>
    <lineage>
        <taxon>Eukaryota</taxon>
        <taxon>Fungi</taxon>
        <taxon>Dikarya</taxon>
        <taxon>Basidiomycota</taxon>
        <taxon>Agaricomycotina</taxon>
        <taxon>Agaricomycetes</taxon>
        <taxon>Agaricomycetidae</taxon>
        <taxon>Boletales</taxon>
        <taxon>Suillineae</taxon>
        <taxon>Suillaceae</taxon>
        <taxon>Suillus</taxon>
    </lineage>
</organism>
<dbReference type="InterPro" id="IPR025662">
    <property type="entry name" value="Sigma_54_int_dom_ATP-bd_1"/>
</dbReference>
<dbReference type="InterPro" id="IPR027417">
    <property type="entry name" value="P-loop_NTPase"/>
</dbReference>
<gene>
    <name evidence="2" type="ORF">HD556DRAFT_1249710</name>
</gene>
<dbReference type="GeneID" id="64592637"/>
<evidence type="ECO:0000313" key="2">
    <source>
        <dbReference type="EMBL" id="KAG1785559.1"/>
    </source>
</evidence>
<protein>
    <recommendedName>
        <fullName evidence="1">G domain-containing protein</fullName>
    </recommendedName>
</protein>
<dbReference type="RefSeq" id="XP_041153042.1">
    <property type="nucleotide sequence ID" value="XM_041298873.1"/>
</dbReference>
<dbReference type="Gene3D" id="3.40.50.300">
    <property type="entry name" value="P-loop containing nucleotide triphosphate hydrolases"/>
    <property type="match status" value="1"/>
</dbReference>
<proteinExistence type="predicted"/>
<feature type="non-terminal residue" evidence="2">
    <location>
        <position position="1"/>
    </location>
</feature>
<dbReference type="Pfam" id="PF01926">
    <property type="entry name" value="MMR_HSR1"/>
    <property type="match status" value="1"/>
</dbReference>
<dbReference type="InterPro" id="IPR006073">
    <property type="entry name" value="GTP-bd"/>
</dbReference>
<dbReference type="SUPFAM" id="SSF52540">
    <property type="entry name" value="P-loop containing nucleoside triphosphate hydrolases"/>
    <property type="match status" value="1"/>
</dbReference>
<comment type="caution">
    <text evidence="2">The sequence shown here is derived from an EMBL/GenBank/DDBJ whole genome shotgun (WGS) entry which is preliminary data.</text>
</comment>
<feature type="domain" description="G" evidence="1">
    <location>
        <begin position="2"/>
        <end position="91"/>
    </location>
</feature>
<accession>A0A9P7AAQ0</accession>